<dbReference type="AlphaFoldDB" id="A0A2A2F3S3"/>
<comment type="caution">
    <text evidence="1">The sequence shown here is derived from an EMBL/GenBank/DDBJ whole genome shotgun (WGS) entry which is preliminary data.</text>
</comment>
<dbReference type="EMBL" id="NSKB01000001">
    <property type="protein sequence ID" value="PAU79173.1"/>
    <property type="molecule type" value="Genomic_DNA"/>
</dbReference>
<evidence type="ECO:0000313" key="1">
    <source>
        <dbReference type="EMBL" id="PAU79173.1"/>
    </source>
</evidence>
<accession>A0A2A2F3S3</accession>
<keyword evidence="2" id="KW-1185">Reference proteome</keyword>
<protein>
    <submittedName>
        <fullName evidence="1">Uncharacterized protein</fullName>
    </submittedName>
</protein>
<proteinExistence type="predicted"/>
<reference evidence="1 2" key="1">
    <citation type="submission" date="2017-08" db="EMBL/GenBank/DDBJ databases">
        <title>Halomonas alkalisoli sp. nov., isolated from saline alkaline soil.</title>
        <authorList>
            <person name="Wang D."/>
            <person name="Zhang G."/>
        </authorList>
    </citation>
    <scope>NUCLEOTIDE SEQUENCE [LARGE SCALE GENOMIC DNA]</scope>
    <source>
        <strain evidence="1 2">WRN001</strain>
    </source>
</reference>
<organism evidence="1 2">
    <name type="scientific">Halomonas salipaludis</name>
    <dbReference type="NCBI Taxonomy" id="2032625"/>
    <lineage>
        <taxon>Bacteria</taxon>
        <taxon>Pseudomonadati</taxon>
        <taxon>Pseudomonadota</taxon>
        <taxon>Gammaproteobacteria</taxon>
        <taxon>Oceanospirillales</taxon>
        <taxon>Halomonadaceae</taxon>
        <taxon>Halomonas</taxon>
    </lineage>
</organism>
<sequence length="100" mass="10375">MFIVLSGDLAEVADDGLVLVTAAALGFVLARSHLDNTIRERCAFRLPGKGVKGRAPLDVLATAAQLAGALSADRTPAGADILVERVLASGFHAAFLRCCQ</sequence>
<name>A0A2A2F3S3_9GAMM</name>
<dbReference type="Proteomes" id="UP000217771">
    <property type="component" value="Unassembled WGS sequence"/>
</dbReference>
<evidence type="ECO:0000313" key="2">
    <source>
        <dbReference type="Proteomes" id="UP000217771"/>
    </source>
</evidence>
<gene>
    <name evidence="1" type="ORF">CK498_02055</name>
</gene>